<keyword evidence="5" id="KW-0964">Secreted</keyword>
<dbReference type="FunFam" id="2.60.40.10:FF:000005">
    <property type="entry name" value="Neuronal cell adhesion molecule"/>
    <property type="match status" value="1"/>
</dbReference>
<dbReference type="PROSITE" id="PS50835">
    <property type="entry name" value="IG_LIKE"/>
    <property type="match status" value="6"/>
</dbReference>
<name>A0A8J2IZE2_9HEXA</name>
<dbReference type="FunFam" id="2.60.40.10:FF:001718">
    <property type="entry name" value="Neuroglian, isoform D"/>
    <property type="match status" value="1"/>
</dbReference>
<keyword evidence="9" id="KW-0130">Cell adhesion</keyword>
<dbReference type="SMART" id="SM00408">
    <property type="entry name" value="IGc2"/>
    <property type="match status" value="5"/>
</dbReference>
<dbReference type="GO" id="GO:0006508">
    <property type="term" value="P:proteolysis"/>
    <property type="evidence" value="ECO:0007669"/>
    <property type="project" value="UniProtKB-KW"/>
</dbReference>
<comment type="caution">
    <text evidence="20">The sequence shown here is derived from an EMBL/GenBank/DDBJ whole genome shotgun (WGS) entry which is preliminary data.</text>
</comment>
<evidence type="ECO:0000256" key="16">
    <source>
        <dbReference type="RuleBase" id="RU363034"/>
    </source>
</evidence>
<dbReference type="InterPro" id="IPR033116">
    <property type="entry name" value="TRYPSIN_SER"/>
</dbReference>
<feature type="disulfide bond" evidence="15">
    <location>
        <begin position="1503"/>
        <end position="1515"/>
    </location>
</feature>
<dbReference type="InterPro" id="IPR003598">
    <property type="entry name" value="Ig_sub2"/>
</dbReference>
<dbReference type="InterPro" id="IPR018114">
    <property type="entry name" value="TRYPSIN_HIS"/>
</dbReference>
<dbReference type="InterPro" id="IPR013098">
    <property type="entry name" value="Ig_I-set"/>
</dbReference>
<dbReference type="PROSITE" id="PS01209">
    <property type="entry name" value="LDLRA_1"/>
    <property type="match status" value="2"/>
</dbReference>
<evidence type="ECO:0000256" key="5">
    <source>
        <dbReference type="ARBA" id="ARBA00022525"/>
    </source>
</evidence>
<dbReference type="SMART" id="SM00020">
    <property type="entry name" value="Tryp_SPc"/>
    <property type="match status" value="2"/>
</dbReference>
<dbReference type="SMART" id="SM00060">
    <property type="entry name" value="FN3"/>
    <property type="match status" value="5"/>
</dbReference>
<dbReference type="FunFam" id="2.40.10.10:FF:000054">
    <property type="entry name" value="Complement C1r subcomponent"/>
    <property type="match status" value="1"/>
</dbReference>
<keyword evidence="4" id="KW-1003">Cell membrane</keyword>
<feature type="disulfide bond" evidence="15">
    <location>
        <begin position="288"/>
        <end position="300"/>
    </location>
</feature>
<evidence type="ECO:0000259" key="19">
    <source>
        <dbReference type="PROSITE" id="PS50853"/>
    </source>
</evidence>
<dbReference type="GO" id="GO:0098609">
    <property type="term" value="P:cell-cell adhesion"/>
    <property type="evidence" value="ECO:0007669"/>
    <property type="project" value="UniProtKB-ARBA"/>
</dbReference>
<keyword evidence="12 15" id="KW-1015">Disulfide bond</keyword>
<evidence type="ECO:0000256" key="6">
    <source>
        <dbReference type="ARBA" id="ARBA00022692"/>
    </source>
</evidence>
<dbReference type="FunFam" id="2.60.40.10:FF:000032">
    <property type="entry name" value="palladin isoform X1"/>
    <property type="match status" value="1"/>
</dbReference>
<dbReference type="InterPro" id="IPR003599">
    <property type="entry name" value="Ig_sub"/>
</dbReference>
<evidence type="ECO:0000256" key="13">
    <source>
        <dbReference type="ARBA" id="ARBA00023180"/>
    </source>
</evidence>
<organism evidence="20 21">
    <name type="scientific">Allacma fusca</name>
    <dbReference type="NCBI Taxonomy" id="39272"/>
    <lineage>
        <taxon>Eukaryota</taxon>
        <taxon>Metazoa</taxon>
        <taxon>Ecdysozoa</taxon>
        <taxon>Arthropoda</taxon>
        <taxon>Hexapoda</taxon>
        <taxon>Collembola</taxon>
        <taxon>Symphypleona</taxon>
        <taxon>Sminthuridae</taxon>
        <taxon>Allacma</taxon>
    </lineage>
</organism>
<evidence type="ECO:0000256" key="8">
    <source>
        <dbReference type="ARBA" id="ARBA00022737"/>
    </source>
</evidence>
<keyword evidence="16" id="KW-0378">Hydrolase</keyword>
<feature type="domain" description="Ig-like" evidence="18">
    <location>
        <begin position="2868"/>
        <end position="2957"/>
    </location>
</feature>
<feature type="domain" description="Fibronectin type-III" evidence="19">
    <location>
        <begin position="3272"/>
        <end position="3370"/>
    </location>
</feature>
<dbReference type="SMART" id="SM00409">
    <property type="entry name" value="IG"/>
    <property type="match status" value="6"/>
</dbReference>
<proteinExistence type="predicted"/>
<dbReference type="GO" id="GO:0005576">
    <property type="term" value="C:extracellular region"/>
    <property type="evidence" value="ECO:0007669"/>
    <property type="project" value="UniProtKB-SubCell"/>
</dbReference>
<evidence type="ECO:0000256" key="7">
    <source>
        <dbReference type="ARBA" id="ARBA00022729"/>
    </source>
</evidence>
<evidence type="ECO:0000259" key="17">
    <source>
        <dbReference type="PROSITE" id="PS50240"/>
    </source>
</evidence>
<dbReference type="FunFam" id="2.60.40.10:FF:000017">
    <property type="entry name" value="Down syndrome cell adhesion molecule b"/>
    <property type="match status" value="1"/>
</dbReference>
<dbReference type="PROSITE" id="PS50068">
    <property type="entry name" value="LDLRA_2"/>
    <property type="match status" value="2"/>
</dbReference>
<evidence type="ECO:0000256" key="3">
    <source>
        <dbReference type="ARBA" id="ARBA00004613"/>
    </source>
</evidence>
<dbReference type="Pfam" id="PF13927">
    <property type="entry name" value="Ig_3"/>
    <property type="match status" value="1"/>
</dbReference>
<feature type="non-terminal residue" evidence="20">
    <location>
        <position position="3500"/>
    </location>
</feature>
<dbReference type="PROSITE" id="PS50853">
    <property type="entry name" value="FN3"/>
    <property type="match status" value="4"/>
</dbReference>
<dbReference type="Pfam" id="PF07679">
    <property type="entry name" value="I-set"/>
    <property type="match status" value="4"/>
</dbReference>
<evidence type="ECO:0000256" key="4">
    <source>
        <dbReference type="ARBA" id="ARBA00022475"/>
    </source>
</evidence>
<keyword evidence="7" id="KW-0732">Signal</keyword>
<feature type="domain" description="Peptidase S1" evidence="17">
    <location>
        <begin position="1232"/>
        <end position="1493"/>
    </location>
</feature>
<evidence type="ECO:0000256" key="14">
    <source>
        <dbReference type="ARBA" id="ARBA00023319"/>
    </source>
</evidence>
<dbReference type="PROSITE" id="PS00135">
    <property type="entry name" value="TRYPSIN_SER"/>
    <property type="match status" value="1"/>
</dbReference>
<feature type="domain" description="Fibronectin type-III" evidence="19">
    <location>
        <begin position="2961"/>
        <end position="3060"/>
    </location>
</feature>
<dbReference type="CDD" id="cd00112">
    <property type="entry name" value="LDLa"/>
    <property type="match status" value="2"/>
</dbReference>
<dbReference type="CDD" id="cd00096">
    <property type="entry name" value="Ig"/>
    <property type="match status" value="1"/>
</dbReference>
<feature type="disulfide bond" evidence="15">
    <location>
        <begin position="307"/>
        <end position="322"/>
    </location>
</feature>
<dbReference type="Proteomes" id="UP000708208">
    <property type="component" value="Unassembled WGS sequence"/>
</dbReference>
<feature type="disulfide bond" evidence="15">
    <location>
        <begin position="1522"/>
        <end position="1537"/>
    </location>
</feature>
<dbReference type="InterPro" id="IPR007110">
    <property type="entry name" value="Ig-like_dom"/>
</dbReference>
<evidence type="ECO:0000256" key="12">
    <source>
        <dbReference type="ARBA" id="ARBA00023157"/>
    </source>
</evidence>
<evidence type="ECO:0000256" key="9">
    <source>
        <dbReference type="ARBA" id="ARBA00022889"/>
    </source>
</evidence>
<dbReference type="FunFam" id="2.60.40.10:FF:000035">
    <property type="entry name" value="Contactin 1"/>
    <property type="match status" value="1"/>
</dbReference>
<feature type="domain" description="Peptidase S1" evidence="17">
    <location>
        <begin position="33"/>
        <end position="280"/>
    </location>
</feature>
<dbReference type="SMART" id="SM01360">
    <property type="entry name" value="A2M"/>
    <property type="match status" value="1"/>
</dbReference>
<protein>
    <submittedName>
        <fullName evidence="20">Uncharacterized protein</fullName>
    </submittedName>
</protein>
<dbReference type="PANTHER" id="PTHR44170">
    <property type="entry name" value="PROTEIN SIDEKICK"/>
    <property type="match status" value="1"/>
</dbReference>
<keyword evidence="11" id="KW-0472">Membrane</keyword>
<accession>A0A8J2IZE2</accession>
<comment type="subcellular location">
    <subcellularLocation>
        <location evidence="2">Cell membrane</location>
    </subcellularLocation>
    <subcellularLocation>
        <location evidence="1">Membrane</location>
        <topology evidence="1">Single-pass membrane protein</topology>
    </subcellularLocation>
    <subcellularLocation>
        <location evidence="3">Secreted</location>
    </subcellularLocation>
</comment>
<dbReference type="Pfam" id="PF00057">
    <property type="entry name" value="Ldl_recept_a"/>
    <property type="match status" value="1"/>
</dbReference>
<dbReference type="GO" id="GO:0005886">
    <property type="term" value="C:plasma membrane"/>
    <property type="evidence" value="ECO:0007669"/>
    <property type="project" value="UniProtKB-SubCell"/>
</dbReference>
<evidence type="ECO:0000256" key="10">
    <source>
        <dbReference type="ARBA" id="ARBA00022989"/>
    </source>
</evidence>
<evidence type="ECO:0000256" key="11">
    <source>
        <dbReference type="ARBA" id="ARBA00023136"/>
    </source>
</evidence>
<dbReference type="SMART" id="SM00192">
    <property type="entry name" value="LDLa"/>
    <property type="match status" value="2"/>
</dbReference>
<feature type="domain" description="Fibronectin type-III" evidence="19">
    <location>
        <begin position="3066"/>
        <end position="3168"/>
    </location>
</feature>
<dbReference type="GO" id="GO:0004866">
    <property type="term" value="F:endopeptidase inhibitor activity"/>
    <property type="evidence" value="ECO:0007669"/>
    <property type="project" value="InterPro"/>
</dbReference>
<keyword evidence="21" id="KW-1185">Reference proteome</keyword>
<evidence type="ECO:0000313" key="20">
    <source>
        <dbReference type="EMBL" id="CAG7653581.1"/>
    </source>
</evidence>
<feature type="disulfide bond" evidence="15">
    <location>
        <begin position="1510"/>
        <end position="1528"/>
    </location>
</feature>
<dbReference type="InterPro" id="IPR002172">
    <property type="entry name" value="LDrepeatLR_classA_rpt"/>
</dbReference>
<evidence type="ECO:0000313" key="21">
    <source>
        <dbReference type="Proteomes" id="UP000708208"/>
    </source>
</evidence>
<evidence type="ECO:0000256" key="2">
    <source>
        <dbReference type="ARBA" id="ARBA00004236"/>
    </source>
</evidence>
<dbReference type="InterPro" id="IPR023415">
    <property type="entry name" value="LDLR_class-A_CS"/>
</dbReference>
<dbReference type="Pfam" id="PF00089">
    <property type="entry name" value="Trypsin"/>
    <property type="match status" value="2"/>
</dbReference>
<dbReference type="InterPro" id="IPR001599">
    <property type="entry name" value="Macroglobln_a2"/>
</dbReference>
<evidence type="ECO:0000259" key="18">
    <source>
        <dbReference type="PROSITE" id="PS50835"/>
    </source>
</evidence>
<feature type="domain" description="Ig-like" evidence="18">
    <location>
        <begin position="2387"/>
        <end position="2480"/>
    </location>
</feature>
<dbReference type="PROSITE" id="PS00134">
    <property type="entry name" value="TRYPSIN_HIS"/>
    <property type="match status" value="2"/>
</dbReference>
<gene>
    <name evidence="20" type="ORF">AFUS01_LOCUS847</name>
</gene>
<keyword evidence="8" id="KW-0677">Repeat</keyword>
<dbReference type="GO" id="GO:0004252">
    <property type="term" value="F:serine-type endopeptidase activity"/>
    <property type="evidence" value="ECO:0007669"/>
    <property type="project" value="InterPro"/>
</dbReference>
<dbReference type="GO" id="GO:0048812">
    <property type="term" value="P:neuron projection morphogenesis"/>
    <property type="evidence" value="ECO:0007669"/>
    <property type="project" value="UniProtKB-ARBA"/>
</dbReference>
<dbReference type="InterPro" id="IPR003961">
    <property type="entry name" value="FN3_dom"/>
</dbReference>
<feature type="domain" description="Fibronectin type-III" evidence="19">
    <location>
        <begin position="3173"/>
        <end position="3268"/>
    </location>
</feature>
<feature type="domain" description="Ig-like" evidence="18">
    <location>
        <begin position="2686"/>
        <end position="2773"/>
    </location>
</feature>
<dbReference type="FunFam" id="2.40.10.10:FF:000068">
    <property type="entry name" value="transmembrane protease serine 2"/>
    <property type="match status" value="1"/>
</dbReference>
<reference evidence="20" key="1">
    <citation type="submission" date="2021-06" db="EMBL/GenBank/DDBJ databases">
        <authorList>
            <person name="Hodson N. C."/>
            <person name="Mongue J. A."/>
            <person name="Jaron S. K."/>
        </authorList>
    </citation>
    <scope>NUCLEOTIDE SEQUENCE</scope>
</reference>
<dbReference type="OrthoDB" id="6244967at2759"/>
<feature type="disulfide bond" evidence="15">
    <location>
        <begin position="295"/>
        <end position="313"/>
    </location>
</feature>
<keyword evidence="16" id="KW-0645">Protease</keyword>
<keyword evidence="10" id="KW-1133">Transmembrane helix</keyword>
<dbReference type="CDD" id="cd00063">
    <property type="entry name" value="FN3"/>
    <property type="match status" value="3"/>
</dbReference>
<keyword evidence="13" id="KW-0325">Glycoprotein</keyword>
<dbReference type="InterPro" id="IPR001254">
    <property type="entry name" value="Trypsin_dom"/>
</dbReference>
<dbReference type="PROSITE" id="PS50240">
    <property type="entry name" value="TRYPSIN_DOM"/>
    <property type="match status" value="2"/>
</dbReference>
<feature type="domain" description="Ig-like" evidence="18">
    <location>
        <begin position="2492"/>
        <end position="2567"/>
    </location>
</feature>
<dbReference type="Pfam" id="PF00041">
    <property type="entry name" value="fn3"/>
    <property type="match status" value="2"/>
</dbReference>
<dbReference type="PANTHER" id="PTHR44170:SF6">
    <property type="entry name" value="CONTACTIN"/>
    <property type="match status" value="1"/>
</dbReference>
<feature type="domain" description="Ig-like" evidence="18">
    <location>
        <begin position="2597"/>
        <end position="2681"/>
    </location>
</feature>
<keyword evidence="16" id="KW-0720">Serine protease</keyword>
<sequence length="3500" mass="395201">QLRVKIQVLQNNLCPLDNNLNQINKVSMALENVGTGALVEEFSYQVFLRSEDGEKPFCAGIILTSYLVLTAAHCFKWETNKTRPFQNVRVVAGAQAWKVFNDQSETNQILEIASEPMLHENYTADTHHNDIALLHLENPIKFTSNIKSALIPNLDMTQSLSGNAVASKWENTSEENNNPPDDWHKVDRMIHPDIECSRLWTPEFYREGMMCASGDQTKSCEKDMLGPLTCVLKSNPNKKFACGIPSFGYGVRLKNTEDCDKPTIYTQVSKYYEWIMLTSFNLRTRYPCPIDYFKCCNKLCVSKEVRCDGFNDCGDNSDEKYCIDESNNEHVIHCSGPGTCQSMSSIFTAISPKFIYPFSTYRIGIFLEPGVQPQINYTFTAWIEFRDTQQSRRYHTSLKEGESGELEMQVKDLENQFYMLMLKVTDPNNKTFSFRREISTAQNIRVLVHTDKLIYSPGETVHIWIQFFEFPVCFDYASAVLIVRDSQNKLMFSEEVIPKEGQIFKKTYTLSDNFNSGDWKIVVKSTVKKDEQHFAYESKTYFTTQIQQPVDFSVTLEVPKNIVTSNSTKLPLRITALYLGNGTGVVGKCIVEISISNDPCANHLAGYNSGNPIVLPKVEFKVHTVSKLELIEFGKYLNESHPNGAMLTVKVSVTDSTSGKYVIEVATVQISRYIYRIAPFGLNNYKRPNLSFNADFKIVDHENRPFQSPSIRNEIRTDPDFQSNFCFKDDGIGGSLETSSVSDNLITVKFRNLTYIYEVPNVDTKENNALQIRLVQPISVNNEVIPGSIVKLHVMTTTNVKTVHTAIFCNSKVIFERTNNLDRLRDNFLISIVYPSKIGREAQIVVFTYIDNEFVSDYLNIYRTESEPSSSSLLMDSNHLTSQMNTLSGNEPSMPYPPVTPIEHPLQQPDSTTSITGISLRDTSICQIPPTDSVTETTSLLEQDGASTEKVQLFATSDRIELNQTLSITFKALANATTVYILIVEESCLQDQEDLFTDDWLDKKLEPSHRSCGDNDISGFSHLKQLGMTIQTNAPIQNPTEGENSCKHALEPRCRRGKSTKRTSKFGKTWLSETYQESSATKTIIAPQHISTWILTGYYMLNNYQMGFFPKVRLQTVLRQFYISSRELDTVEITENVEIFNLTVFIHNNLQETEGLNVSVSLEYTNNAQDRITQAKNIWCVSNSITGISFEMTVTKNDTVKVHFTAIAGSLRSKLNKKVKVIRKFIEIIEKVSGGENATEEEFPYQVLFRTHPPLKVEQFCAGMILTPYVILTAAHCFRLEKDGTIEDKPIETVRVVAGAQSTNLYSKYVDTVQILEIASVIIHEEYANKPDMVHDIALLRLKKSITYTRFTKNVLIPNVTMWKELSNAAVVSGWGHVRELKLNSPEDLRKANMTIETHENCVTSLTGKFRDGMTCAYGINGTDACKGDSGGPLTCVHKNNTAKKFVCGIVSFGLGNATENTELCGIHTGNETKTGVYTKVSSYYQWILKHLCIMAENEKDDCPSSYHQCCNKLCVMNEARCDGFNDCGDNSDEENCNVANNKTEPINCANREPCPMMREIFTTVSPKFVYPNATYRIGIFLEPRKTKTLRYYNITASIASNKHNPEIKNHPIKLAPGEGGQVELKVLDGLKSDIYLLKLKFADGKNNSFYYNTNIASGQNIRVFIHTDKRIYGPQENVHLLVNLLKLPNTWEELSGTVEVCDSKNNVVNTTEFYTDKEEPQSLSFTYQIPDSFTPGSWNINVYFSIMMSEEEFLRYNFSTNFTIEKGQPEFFLTVEVPKNLVTSERTELSLNITALYYRGGAGVEGQCVVELSISNTKCESNSTIVLPKLEFLFHTVKPKHIELREFLNESHANGAVVTVKVNVTDSKSGKSVIEVVTVHISRYNYRIAPFGLNNCKRPNLPFLVDLKLINQENRPIQLNSSDETCWLPRNVQGTLRLKNDGVQFNLESDSQDKRVGLEADFNNLTYKYQVMERDGDETASLQIRLISPETVNYEVPAGANVTLNVMTTNLVKTVHVAVFCNDKIVNATTIKLKRLVNDFEIYLKYPEKIGRHTRLVVFSYIDNYFVSDLLHLTTVEVKRRPESDTSLHISSGTSSSEVEPFSSPYIVEPNQSVDITFSVSGGDTDVISVYILIVEESCLQDREDFFTNDWLEKELESSKRISADNQLSGFAQFTQLGMTVQTNAPPQDAADDKNLCRITPASRCQVRKRPLGETWCSRTFFDTNVANETVTAPNKISTWILTGYYVLKNFAIGFFPKTKIKTQRPFYITSNLPDSLDIVDSLEFQVFIHNHLPGDDNRGVKLTLNNSERALSFAGTNTASEVSRMISCAPNSITTEVFQVGFLKNGTVAIILKAETQSGTNAHSISKIIQVDFKEPPFITKQPHPSVISFELMESPDQIQPENIPKLEIVCDAKGYPEPTFSWVKNGRRFNWKAFDHRMFMKTGEGTLVIQDPRDEDIGQYQCLASNKWGTATSNTVTVRKTGVTSFEAPEPLHFIAELGFPLKLPCNVPNSWPKAKVDWMLESFEGSLKNINSSRLTVDPEGQLYFSNVTEADASLDFYYTCVIFFTPKKEYNLVNRVSLQVFPLAVQNLKHAPVLQFANTTAIKGRLAQLWCIFGGTPMPTISWSRKGGNLPHTRTRTKNFGRTLLIEVVELTDEGIYECHAENGVEARSSHSVKLIVIDLPQMKPQNEKLTAGNGDTVELNCEATGNPTPEMKWTKDHVPLNQTSISPEWKIEMNKLRIANVSANDNGNFGCLASNPYGHVYKEFTLNVLYMAAQIFQPPGNYVTVEGTRYILRCRVYGSPKPSVIWSREGQTLEGSNYYILDKGDLEILSVSKDDSGFYTCKAENKFGSDVRNGSLKVHSRTNINFPPRDYTIQNETNVFFNCTATGDANLNLTVGWLWNNKSIPFNQDKRFTQMANNSLTINDVSNADLGVYTCLTKTELDEARADANLFRVEIINAPEIINVTHNDWIATLNWNPGVDSWPEISSYVIEIHIGYSSNTWIRRVERAPANQTSLDVEMDPWAFYMFKVFAQNEIGLSQPSVYSKFCCFVSSPARVPYSHPKNVKGHGNDIANLVISWTPLSEKEQNGPNFRYVVQWKPKLKSSELTLQNWNETKIFDWRVGNLTIENQPTFQPYLIRVFSENELGTATGEPMPVLGYSGEDEPIAAPKGLSVLHQLDYHSVMVSWKRVSQKNIRGKFKAYKIEKWTEGSSRANILIKNDTNQTTVRNFVPGVKNFLQISVLNTDYAGPCSDVLEIFLSKEGVLGPVEYFEAVLLGYNGFYLFWKKPQDPQGRLIGYEIYYEKAEGSEGLQTLPSIEDPGRTSAIILGLKDHSTYDITIYAKSPIGRGEGSSIRKVTNAHLAPPSTINTKSPYNRPFYIKKEGKSTSPAIPMAKPQFRFSQQTIENGHCSIRVLWRPDLEGEGLHGSYFYVQFKLHDQETYENKEPVFGVDFQDVSGLEPGRIYLMRIVTVVEEMTQTSDPQGIYTSPLARLKL</sequence>
<dbReference type="CDD" id="cd00190">
    <property type="entry name" value="Tryp_SPc"/>
    <property type="match status" value="2"/>
</dbReference>
<evidence type="ECO:0000256" key="15">
    <source>
        <dbReference type="PROSITE-ProRule" id="PRU00124"/>
    </source>
</evidence>
<keyword evidence="14" id="KW-0393">Immunoglobulin domain</keyword>
<dbReference type="EMBL" id="CAJVCH010004480">
    <property type="protein sequence ID" value="CAG7653581.1"/>
    <property type="molecule type" value="Genomic_DNA"/>
</dbReference>
<dbReference type="Pfam" id="PF00207">
    <property type="entry name" value="A2M"/>
    <property type="match status" value="1"/>
</dbReference>
<feature type="domain" description="Ig-like" evidence="18">
    <location>
        <begin position="2779"/>
        <end position="2865"/>
    </location>
</feature>
<keyword evidence="6" id="KW-0812">Transmembrane</keyword>
<evidence type="ECO:0000256" key="1">
    <source>
        <dbReference type="ARBA" id="ARBA00004167"/>
    </source>
</evidence>